<gene>
    <name evidence="2" type="ORF">HETIRDRAFT_436397</name>
</gene>
<dbReference type="RefSeq" id="XP_009551126.1">
    <property type="nucleotide sequence ID" value="XM_009552831.1"/>
</dbReference>
<reference evidence="2 3" key="1">
    <citation type="journal article" date="2012" name="New Phytol.">
        <title>Insight into trade-off between wood decay and parasitism from the genome of a fungal forest pathogen.</title>
        <authorList>
            <person name="Olson A."/>
            <person name="Aerts A."/>
            <person name="Asiegbu F."/>
            <person name="Belbahri L."/>
            <person name="Bouzid O."/>
            <person name="Broberg A."/>
            <person name="Canback B."/>
            <person name="Coutinho P.M."/>
            <person name="Cullen D."/>
            <person name="Dalman K."/>
            <person name="Deflorio G."/>
            <person name="van Diepen L.T."/>
            <person name="Dunand C."/>
            <person name="Duplessis S."/>
            <person name="Durling M."/>
            <person name="Gonthier P."/>
            <person name="Grimwood J."/>
            <person name="Fossdal C.G."/>
            <person name="Hansson D."/>
            <person name="Henrissat B."/>
            <person name="Hietala A."/>
            <person name="Himmelstrand K."/>
            <person name="Hoffmeister D."/>
            <person name="Hogberg N."/>
            <person name="James T.Y."/>
            <person name="Karlsson M."/>
            <person name="Kohler A."/>
            <person name="Kues U."/>
            <person name="Lee Y.H."/>
            <person name="Lin Y.C."/>
            <person name="Lind M."/>
            <person name="Lindquist E."/>
            <person name="Lombard V."/>
            <person name="Lucas S."/>
            <person name="Lunden K."/>
            <person name="Morin E."/>
            <person name="Murat C."/>
            <person name="Park J."/>
            <person name="Raffaello T."/>
            <person name="Rouze P."/>
            <person name="Salamov A."/>
            <person name="Schmutz J."/>
            <person name="Solheim H."/>
            <person name="Stahlberg J."/>
            <person name="Velez H."/>
            <person name="de Vries R.P."/>
            <person name="Wiebenga A."/>
            <person name="Woodward S."/>
            <person name="Yakovlev I."/>
            <person name="Garbelotto M."/>
            <person name="Martin F."/>
            <person name="Grigoriev I.V."/>
            <person name="Stenlid J."/>
        </authorList>
    </citation>
    <scope>NUCLEOTIDE SEQUENCE [LARGE SCALE GENOMIC DNA]</scope>
    <source>
        <strain evidence="2 3">TC 32-1</strain>
    </source>
</reference>
<feature type="region of interest" description="Disordered" evidence="1">
    <location>
        <begin position="54"/>
        <end position="76"/>
    </location>
</feature>
<accession>W4JVS7</accession>
<dbReference type="HOGENOM" id="CLU_2223610_0_0_1"/>
<dbReference type="GeneID" id="20674887"/>
<evidence type="ECO:0000313" key="3">
    <source>
        <dbReference type="Proteomes" id="UP000030671"/>
    </source>
</evidence>
<dbReference type="KEGG" id="hir:HETIRDRAFT_436397"/>
<dbReference type="EMBL" id="KI925463">
    <property type="protein sequence ID" value="ETW77647.1"/>
    <property type="molecule type" value="Genomic_DNA"/>
</dbReference>
<evidence type="ECO:0000256" key="1">
    <source>
        <dbReference type="SAM" id="MobiDB-lite"/>
    </source>
</evidence>
<feature type="region of interest" description="Disordered" evidence="1">
    <location>
        <begin position="1"/>
        <end position="22"/>
    </location>
</feature>
<keyword evidence="3" id="KW-1185">Reference proteome</keyword>
<proteinExistence type="predicted"/>
<dbReference type="AlphaFoldDB" id="W4JVS7"/>
<evidence type="ECO:0000313" key="2">
    <source>
        <dbReference type="EMBL" id="ETW77647.1"/>
    </source>
</evidence>
<dbReference type="Proteomes" id="UP000030671">
    <property type="component" value="Unassembled WGS sequence"/>
</dbReference>
<dbReference type="InParanoid" id="W4JVS7"/>
<name>W4JVS7_HETIT</name>
<organism evidence="2 3">
    <name type="scientific">Heterobasidion irregulare (strain TC 32-1)</name>
    <dbReference type="NCBI Taxonomy" id="747525"/>
    <lineage>
        <taxon>Eukaryota</taxon>
        <taxon>Fungi</taxon>
        <taxon>Dikarya</taxon>
        <taxon>Basidiomycota</taxon>
        <taxon>Agaricomycotina</taxon>
        <taxon>Agaricomycetes</taxon>
        <taxon>Russulales</taxon>
        <taxon>Bondarzewiaceae</taxon>
        <taxon>Heterobasidion</taxon>
        <taxon>Heterobasidion annosum species complex</taxon>
    </lineage>
</organism>
<sequence length="106" mass="11872">MHPRAHADRSTSSSTRTGSPKHRILLWPLRRLHLGGPPHRLHIVRSSPRLASVLSTSLSGSRTRSPSRLSPTASTRPYLRGRRGMAAFHPRSTAHLPDWIQPRLPL</sequence>
<protein>
    <submittedName>
        <fullName evidence="2">Uncharacterized protein</fullName>
    </submittedName>
</protein>